<evidence type="ECO:0000256" key="5">
    <source>
        <dbReference type="ARBA" id="ARBA00012730"/>
    </source>
</evidence>
<evidence type="ECO:0000256" key="4">
    <source>
        <dbReference type="ARBA" id="ARBA00011738"/>
    </source>
</evidence>
<dbReference type="GO" id="GO:0005829">
    <property type="term" value="C:cytosol"/>
    <property type="evidence" value="ECO:0007669"/>
    <property type="project" value="TreeGrafter"/>
</dbReference>
<accession>A0A2H0N7R4</accession>
<dbReference type="PANTHER" id="PTHR10466:SF0">
    <property type="entry name" value="PHOSPHOMANNOMUTASE"/>
    <property type="match status" value="1"/>
</dbReference>
<comment type="similarity">
    <text evidence="3">Belongs to the eukaryotic PMM family.</text>
</comment>
<dbReference type="PANTHER" id="PTHR10466">
    <property type="entry name" value="PHOSPHOMANNOMUTASE"/>
    <property type="match status" value="1"/>
</dbReference>
<keyword evidence="9" id="KW-0413">Isomerase</keyword>
<keyword evidence="6" id="KW-0963">Cytoplasm</keyword>
<dbReference type="SUPFAM" id="SSF56784">
    <property type="entry name" value="HAD-like"/>
    <property type="match status" value="1"/>
</dbReference>
<dbReference type="Gene3D" id="3.40.50.1000">
    <property type="entry name" value="HAD superfamily/HAD-like"/>
    <property type="match status" value="1"/>
</dbReference>
<evidence type="ECO:0000256" key="8">
    <source>
        <dbReference type="ARBA" id="ARBA00022842"/>
    </source>
</evidence>
<evidence type="ECO:0000256" key="7">
    <source>
        <dbReference type="ARBA" id="ARBA00022723"/>
    </source>
</evidence>
<feature type="active site" description="Nucleophile" evidence="10">
    <location>
        <position position="29"/>
    </location>
</feature>
<evidence type="ECO:0000256" key="9">
    <source>
        <dbReference type="ARBA" id="ARBA00023235"/>
    </source>
</evidence>
<evidence type="ECO:0000256" key="1">
    <source>
        <dbReference type="ARBA" id="ARBA00004496"/>
    </source>
</evidence>
<dbReference type="EMBL" id="PCWO01000028">
    <property type="protein sequence ID" value="PIR04929.1"/>
    <property type="molecule type" value="Genomic_DNA"/>
</dbReference>
<comment type="cofactor">
    <cofactor evidence="12">
        <name>Mg(2+)</name>
        <dbReference type="ChEBI" id="CHEBI:18420"/>
    </cofactor>
</comment>
<dbReference type="InterPro" id="IPR043169">
    <property type="entry name" value="PMM_cap"/>
</dbReference>
<feature type="binding site" evidence="12">
    <location>
        <position position="232"/>
    </location>
    <ligand>
        <name>Mg(2+)</name>
        <dbReference type="ChEBI" id="CHEBI:18420"/>
        <label>2</label>
    </ligand>
</feature>
<dbReference type="InterPro" id="IPR036412">
    <property type="entry name" value="HAD-like_sf"/>
</dbReference>
<evidence type="ECO:0000256" key="11">
    <source>
        <dbReference type="PIRSR" id="PIRSR605002-2"/>
    </source>
</evidence>
<feature type="binding site" evidence="11">
    <location>
        <position position="201"/>
    </location>
    <ligand>
        <name>alpha-D-mannose 1-phosphate</name>
        <dbReference type="ChEBI" id="CHEBI:58409"/>
    </ligand>
</feature>
<name>A0A2H0N7R4_9BACT</name>
<gene>
    <name evidence="13" type="ORF">COV57_01825</name>
</gene>
<evidence type="ECO:0000313" key="13">
    <source>
        <dbReference type="EMBL" id="PIR04929.1"/>
    </source>
</evidence>
<evidence type="ECO:0000256" key="3">
    <source>
        <dbReference type="ARBA" id="ARBA00009736"/>
    </source>
</evidence>
<evidence type="ECO:0000256" key="2">
    <source>
        <dbReference type="ARBA" id="ARBA00004699"/>
    </source>
</evidence>
<dbReference type="GO" id="GO:0016791">
    <property type="term" value="F:phosphatase activity"/>
    <property type="evidence" value="ECO:0007669"/>
    <property type="project" value="UniProtKB-ARBA"/>
</dbReference>
<dbReference type="NCBIfam" id="TIGR01484">
    <property type="entry name" value="HAD-SF-IIB"/>
    <property type="match status" value="1"/>
</dbReference>
<feature type="binding site" evidence="12">
    <location>
        <position position="31"/>
    </location>
    <ligand>
        <name>Mg(2+)</name>
        <dbReference type="ChEBI" id="CHEBI:18420"/>
        <label>1</label>
    </ligand>
</feature>
<feature type="binding site" evidence="12">
    <location>
        <position position="29"/>
    </location>
    <ligand>
        <name>Mg(2+)</name>
        <dbReference type="ChEBI" id="CHEBI:18420"/>
        <label>1</label>
    </ligand>
</feature>
<dbReference type="Proteomes" id="UP000229893">
    <property type="component" value="Unassembled WGS sequence"/>
</dbReference>
<dbReference type="AlphaFoldDB" id="A0A2H0N7R4"/>
<feature type="binding site" evidence="11">
    <location>
        <position position="148"/>
    </location>
    <ligand>
        <name>alpha-D-mannose 1-phosphate</name>
        <dbReference type="ChEBI" id="CHEBI:58409"/>
    </ligand>
</feature>
<evidence type="ECO:0000256" key="12">
    <source>
        <dbReference type="PIRSR" id="PIRSR605002-3"/>
    </source>
</evidence>
<evidence type="ECO:0000256" key="10">
    <source>
        <dbReference type="PIRSR" id="PIRSR605002-1"/>
    </source>
</evidence>
<dbReference type="GO" id="GO:0009298">
    <property type="term" value="P:GDP-mannose biosynthetic process"/>
    <property type="evidence" value="ECO:0007669"/>
    <property type="project" value="UniProtKB-UniPathway"/>
</dbReference>
<dbReference type="GO" id="GO:0006487">
    <property type="term" value="P:protein N-linked glycosylation"/>
    <property type="evidence" value="ECO:0007669"/>
    <property type="project" value="TreeGrafter"/>
</dbReference>
<evidence type="ECO:0000313" key="14">
    <source>
        <dbReference type="Proteomes" id="UP000229893"/>
    </source>
</evidence>
<comment type="caution">
    <text evidence="13">The sequence shown here is derived from an EMBL/GenBank/DDBJ whole genome shotgun (WGS) entry which is preliminary data.</text>
</comment>
<feature type="active site" description="Proton donor/acceptor" evidence="10">
    <location>
        <position position="31"/>
    </location>
</feature>
<dbReference type="GO" id="GO:0006013">
    <property type="term" value="P:mannose metabolic process"/>
    <property type="evidence" value="ECO:0007669"/>
    <property type="project" value="TreeGrafter"/>
</dbReference>
<comment type="subcellular location">
    <subcellularLocation>
        <location evidence="1">Cytoplasm</location>
    </subcellularLocation>
</comment>
<dbReference type="GO" id="GO:0004615">
    <property type="term" value="F:phosphomannomutase activity"/>
    <property type="evidence" value="ECO:0007669"/>
    <property type="project" value="UniProtKB-EC"/>
</dbReference>
<reference evidence="13 14" key="1">
    <citation type="submission" date="2017-09" db="EMBL/GenBank/DDBJ databases">
        <title>Depth-based differentiation of microbial function through sediment-hosted aquifers and enrichment of novel symbionts in the deep terrestrial subsurface.</title>
        <authorList>
            <person name="Probst A.J."/>
            <person name="Ladd B."/>
            <person name="Jarett J.K."/>
            <person name="Geller-Mcgrath D.E."/>
            <person name="Sieber C.M."/>
            <person name="Emerson J.B."/>
            <person name="Anantharaman K."/>
            <person name="Thomas B.C."/>
            <person name="Malmstrom R."/>
            <person name="Stieglmeier M."/>
            <person name="Klingl A."/>
            <person name="Woyke T."/>
            <person name="Ryan C.M."/>
            <person name="Banfield J.F."/>
        </authorList>
    </citation>
    <scope>NUCLEOTIDE SEQUENCE [LARGE SCALE GENOMIC DNA]</scope>
    <source>
        <strain evidence="13">CG11_big_fil_rev_8_21_14_0_20_35_14</strain>
    </source>
</reference>
<keyword evidence="8 12" id="KW-0460">Magnesium</keyword>
<comment type="subunit">
    <text evidence="4">Homodimer.</text>
</comment>
<organism evidence="13 14">
    <name type="scientific">Candidatus Liptonbacteria bacterium CG11_big_fil_rev_8_21_14_0_20_35_14</name>
    <dbReference type="NCBI Taxonomy" id="1974634"/>
    <lineage>
        <taxon>Bacteria</taxon>
        <taxon>Candidatus Liptoniibacteriota</taxon>
    </lineage>
</organism>
<evidence type="ECO:0000256" key="6">
    <source>
        <dbReference type="ARBA" id="ARBA00022490"/>
    </source>
</evidence>
<sequence length="270" mass="30813">MNNEKKNKKIVELTEQAKKLLTKKVIVFDLDGTLTESKSNLGKEMAVLLCALLGKRKVAVMGGGNREQFQRQLLTYLHCAKTQLENLFILPTSGASFFKFQKNNWRKVYQHRLSQEEKTKIFNAFEMSFKTIGYLEPKKTYGKIIEDRESQITFSALGQKAPLIQKENWNKNMDMRRELKITLEKHLPKFEVRLGGLTSIDITKKDLDKAFGVQEIMKALSVSKKDIVYIGDALYEGGNDFAVIKTGINTIQISGPANVKYLINKLLTKK</sequence>
<dbReference type="GO" id="GO:0046872">
    <property type="term" value="F:metal ion binding"/>
    <property type="evidence" value="ECO:0007669"/>
    <property type="project" value="UniProtKB-KW"/>
</dbReference>
<dbReference type="Pfam" id="PF08282">
    <property type="entry name" value="Hydrolase_3"/>
    <property type="match status" value="1"/>
</dbReference>
<comment type="pathway">
    <text evidence="2">Nucleotide-sugar biosynthesis; GDP-alpha-D-mannose biosynthesis; alpha-D-mannose 1-phosphate from D-fructose 6-phosphate: step 2/2.</text>
</comment>
<dbReference type="InterPro" id="IPR005002">
    <property type="entry name" value="PMM"/>
</dbReference>
<feature type="binding site" evidence="11">
    <location>
        <position position="199"/>
    </location>
    <ligand>
        <name>alpha-D-mannose 1-phosphate</name>
        <dbReference type="ChEBI" id="CHEBI:58409"/>
    </ligand>
</feature>
<proteinExistence type="inferred from homology"/>
<dbReference type="EC" id="5.4.2.8" evidence="5"/>
<protein>
    <recommendedName>
        <fullName evidence="5">phosphomannomutase</fullName>
        <ecNumber evidence="5">5.4.2.8</ecNumber>
    </recommendedName>
</protein>
<dbReference type="InterPro" id="IPR006379">
    <property type="entry name" value="HAD-SF_hydro_IIB"/>
</dbReference>
<dbReference type="Gene3D" id="3.30.1240.20">
    <property type="match status" value="1"/>
</dbReference>
<keyword evidence="7 12" id="KW-0479">Metal-binding</keyword>
<keyword evidence="13" id="KW-0378">Hydrolase</keyword>
<dbReference type="UniPathway" id="UPA00126">
    <property type="reaction ID" value="UER00424"/>
</dbReference>
<dbReference type="InterPro" id="IPR023214">
    <property type="entry name" value="HAD_sf"/>
</dbReference>